<comment type="caution">
    <text evidence="4">The sequence shown here is derived from an EMBL/GenBank/DDBJ whole genome shotgun (WGS) entry which is preliminary data.</text>
</comment>
<dbReference type="PANTHER" id="PTHR48081">
    <property type="entry name" value="AB HYDROLASE SUPERFAMILY PROTEIN C4A8.06C"/>
    <property type="match status" value="1"/>
</dbReference>
<keyword evidence="2" id="KW-0812">Transmembrane</keyword>
<feature type="transmembrane region" description="Helical" evidence="2">
    <location>
        <begin position="6"/>
        <end position="22"/>
    </location>
</feature>
<feature type="domain" description="BD-FAE-like" evidence="3">
    <location>
        <begin position="302"/>
        <end position="338"/>
    </location>
</feature>
<evidence type="ECO:0000313" key="4">
    <source>
        <dbReference type="EMBL" id="MFC6881755.1"/>
    </source>
</evidence>
<dbReference type="InterPro" id="IPR050300">
    <property type="entry name" value="GDXG_lipolytic_enzyme"/>
</dbReference>
<feature type="domain" description="BD-FAE-like" evidence="3">
    <location>
        <begin position="158"/>
        <end position="287"/>
    </location>
</feature>
<gene>
    <name evidence="4" type="ORF">ACFQKB_18500</name>
</gene>
<keyword evidence="1 4" id="KW-0378">Hydrolase</keyword>
<reference evidence="5" key="1">
    <citation type="journal article" date="2019" name="Int. J. Syst. Evol. Microbiol.">
        <title>The Global Catalogue of Microorganisms (GCM) 10K type strain sequencing project: providing services to taxonomists for standard genome sequencing and annotation.</title>
        <authorList>
            <consortium name="The Broad Institute Genomics Platform"/>
            <consortium name="The Broad Institute Genome Sequencing Center for Infectious Disease"/>
            <person name="Wu L."/>
            <person name="Ma J."/>
        </authorList>
    </citation>
    <scope>NUCLEOTIDE SEQUENCE [LARGE SCALE GENOMIC DNA]</scope>
    <source>
        <strain evidence="5">JCM 3369</strain>
    </source>
</reference>
<name>A0ABW2CKJ0_9ACTN</name>
<evidence type="ECO:0000259" key="3">
    <source>
        <dbReference type="Pfam" id="PF20434"/>
    </source>
</evidence>
<feature type="transmembrane region" description="Helical" evidence="2">
    <location>
        <begin position="67"/>
        <end position="87"/>
    </location>
</feature>
<keyword evidence="2" id="KW-0472">Membrane</keyword>
<dbReference type="Gene3D" id="3.40.50.1820">
    <property type="entry name" value="alpha/beta hydrolase"/>
    <property type="match status" value="1"/>
</dbReference>
<dbReference type="SUPFAM" id="SSF53474">
    <property type="entry name" value="alpha/beta-Hydrolases"/>
    <property type="match status" value="1"/>
</dbReference>
<dbReference type="PANTHER" id="PTHR48081:SF33">
    <property type="entry name" value="KYNURENINE FORMAMIDASE"/>
    <property type="match status" value="1"/>
</dbReference>
<evidence type="ECO:0000256" key="1">
    <source>
        <dbReference type="ARBA" id="ARBA00022801"/>
    </source>
</evidence>
<accession>A0ABW2CKJ0</accession>
<evidence type="ECO:0000256" key="2">
    <source>
        <dbReference type="SAM" id="Phobius"/>
    </source>
</evidence>
<dbReference type="RefSeq" id="WP_160824120.1">
    <property type="nucleotide sequence ID" value="NZ_JBHSXE010000001.1"/>
</dbReference>
<protein>
    <submittedName>
        <fullName evidence="4">Alpha/beta hydrolase</fullName>
    </submittedName>
</protein>
<dbReference type="InterPro" id="IPR029058">
    <property type="entry name" value="AB_hydrolase_fold"/>
</dbReference>
<sequence>MPYGYLFGTGLVACVTMMALRPPRRPNLLANLGFRLGMVPNEVPFVAIFLLLVSTAIAAAQRDLGSLGARLVVVLAVATCAGLAVVARRQSMAGPALDDALRDGLGSGWRDALAPELAAGLRRRLPYGRVLLGMYVRRRDVQRIANLRYGDAGRRNRLDVYRHRSAPQGGPVLVYFHGGGYSGGRKNREARPLLYRLAGQGWVCVSADYRLRPEAGFLDHLADAKKVIAWTREHGHEYGAGAGAPFVAGSSAGAHLTSLCALTQNDPAYQPGFETADTSVTAAICLYGYYGDYYGYPEGSGTSPMAHVRADAPPFLIVHGDADTLVPVRTARRFAEELRGISDSPVVYAELPGAQHAFDLFHSLRFDRVVDAAEAFAAWVRSRPRVEA</sequence>
<keyword evidence="5" id="KW-1185">Reference proteome</keyword>
<dbReference type="InterPro" id="IPR049492">
    <property type="entry name" value="BD-FAE-like_dom"/>
</dbReference>
<proteinExistence type="predicted"/>
<evidence type="ECO:0000313" key="5">
    <source>
        <dbReference type="Proteomes" id="UP001596380"/>
    </source>
</evidence>
<feature type="transmembrane region" description="Helical" evidence="2">
    <location>
        <begin position="43"/>
        <end position="61"/>
    </location>
</feature>
<organism evidence="4 5">
    <name type="scientific">Actinomadura yumaensis</name>
    <dbReference type="NCBI Taxonomy" id="111807"/>
    <lineage>
        <taxon>Bacteria</taxon>
        <taxon>Bacillati</taxon>
        <taxon>Actinomycetota</taxon>
        <taxon>Actinomycetes</taxon>
        <taxon>Streptosporangiales</taxon>
        <taxon>Thermomonosporaceae</taxon>
        <taxon>Actinomadura</taxon>
    </lineage>
</organism>
<dbReference type="Proteomes" id="UP001596380">
    <property type="component" value="Unassembled WGS sequence"/>
</dbReference>
<keyword evidence="2" id="KW-1133">Transmembrane helix</keyword>
<dbReference type="GO" id="GO:0016787">
    <property type="term" value="F:hydrolase activity"/>
    <property type="evidence" value="ECO:0007669"/>
    <property type="project" value="UniProtKB-KW"/>
</dbReference>
<dbReference type="EMBL" id="JBHSXS010000009">
    <property type="protein sequence ID" value="MFC6881755.1"/>
    <property type="molecule type" value="Genomic_DNA"/>
</dbReference>
<dbReference type="Pfam" id="PF20434">
    <property type="entry name" value="BD-FAE"/>
    <property type="match status" value="2"/>
</dbReference>